<organism evidence="8 9">
    <name type="scientific">Haematococcus lacustris</name>
    <name type="common">Green alga</name>
    <name type="synonym">Haematococcus pluvialis</name>
    <dbReference type="NCBI Taxonomy" id="44745"/>
    <lineage>
        <taxon>Eukaryota</taxon>
        <taxon>Viridiplantae</taxon>
        <taxon>Chlorophyta</taxon>
        <taxon>core chlorophytes</taxon>
        <taxon>Chlorophyceae</taxon>
        <taxon>CS clade</taxon>
        <taxon>Chlamydomonadales</taxon>
        <taxon>Haematococcaceae</taxon>
        <taxon>Haematococcus</taxon>
    </lineage>
</organism>
<sequence length="71" mass="7458">MVLTVIADVVMILTGLLATWLPGIPSIANGVASFVAFGLVLYYMHAMIARRSSSAQPQRTCYGGSVTGSPK</sequence>
<keyword evidence="5 7" id="KW-0472">Membrane</keyword>
<keyword evidence="3 7" id="KW-0812">Transmembrane</keyword>
<evidence type="ECO:0000256" key="1">
    <source>
        <dbReference type="ARBA" id="ARBA00004141"/>
    </source>
</evidence>
<dbReference type="EMBL" id="BLLF01004544">
    <property type="protein sequence ID" value="GFH29822.1"/>
    <property type="molecule type" value="Genomic_DNA"/>
</dbReference>
<evidence type="ECO:0000256" key="6">
    <source>
        <dbReference type="SAM" id="MobiDB-lite"/>
    </source>
</evidence>
<keyword evidence="9" id="KW-1185">Reference proteome</keyword>
<comment type="similarity">
    <text evidence="2">Belongs to the archaeal/bacterial/fungal opsin family.</text>
</comment>
<feature type="transmembrane region" description="Helical" evidence="7">
    <location>
        <begin position="20"/>
        <end position="44"/>
    </location>
</feature>
<proteinExistence type="inferred from homology"/>
<dbReference type="AlphaFoldDB" id="A0A6A0AB15"/>
<comment type="subcellular location">
    <subcellularLocation>
        <location evidence="1">Membrane</location>
        <topology evidence="1">Multi-pass membrane protein</topology>
    </subcellularLocation>
</comment>
<accession>A0A6A0AB15</accession>
<evidence type="ECO:0000256" key="2">
    <source>
        <dbReference type="ARBA" id="ARBA00008130"/>
    </source>
</evidence>
<feature type="region of interest" description="Disordered" evidence="6">
    <location>
        <begin position="52"/>
        <end position="71"/>
    </location>
</feature>
<keyword evidence="4 7" id="KW-1133">Transmembrane helix</keyword>
<dbReference type="InterPro" id="IPR001425">
    <property type="entry name" value="Arc/bac/fun_rhodopsins"/>
</dbReference>
<dbReference type="Pfam" id="PF01036">
    <property type="entry name" value="Bac_rhodopsin"/>
    <property type="match status" value="1"/>
</dbReference>
<evidence type="ECO:0000256" key="3">
    <source>
        <dbReference type="ARBA" id="ARBA00022692"/>
    </source>
</evidence>
<gene>
    <name evidence="8" type="ORF">HaLaN_28550</name>
</gene>
<evidence type="ECO:0000313" key="9">
    <source>
        <dbReference type="Proteomes" id="UP000485058"/>
    </source>
</evidence>
<evidence type="ECO:0000313" key="8">
    <source>
        <dbReference type="EMBL" id="GFH29822.1"/>
    </source>
</evidence>
<evidence type="ECO:0000256" key="5">
    <source>
        <dbReference type="ARBA" id="ARBA00023136"/>
    </source>
</evidence>
<dbReference type="Gene3D" id="1.20.1070.10">
    <property type="entry name" value="Rhodopsin 7-helix transmembrane proteins"/>
    <property type="match status" value="1"/>
</dbReference>
<comment type="caution">
    <text evidence="8">The sequence shown here is derived from an EMBL/GenBank/DDBJ whole genome shotgun (WGS) entry which is preliminary data.</text>
</comment>
<name>A0A6A0AB15_HAELA</name>
<reference evidence="8 9" key="1">
    <citation type="submission" date="2020-02" db="EMBL/GenBank/DDBJ databases">
        <title>Draft genome sequence of Haematococcus lacustris strain NIES-144.</title>
        <authorList>
            <person name="Morimoto D."/>
            <person name="Nakagawa S."/>
            <person name="Yoshida T."/>
            <person name="Sawayama S."/>
        </authorList>
    </citation>
    <scope>NUCLEOTIDE SEQUENCE [LARGE SCALE GENOMIC DNA]</scope>
    <source>
        <strain evidence="8 9">NIES-144</strain>
    </source>
</reference>
<protein>
    <submittedName>
        <fullName evidence="8">Uncharacterized protein</fullName>
    </submittedName>
</protein>
<dbReference type="Proteomes" id="UP000485058">
    <property type="component" value="Unassembled WGS sequence"/>
</dbReference>
<dbReference type="SUPFAM" id="SSF81321">
    <property type="entry name" value="Family A G protein-coupled receptor-like"/>
    <property type="match status" value="1"/>
</dbReference>
<evidence type="ECO:0000256" key="7">
    <source>
        <dbReference type="SAM" id="Phobius"/>
    </source>
</evidence>
<evidence type="ECO:0000256" key="4">
    <source>
        <dbReference type="ARBA" id="ARBA00022989"/>
    </source>
</evidence>
<dbReference type="GO" id="GO:0016020">
    <property type="term" value="C:membrane"/>
    <property type="evidence" value="ECO:0007669"/>
    <property type="project" value="UniProtKB-SubCell"/>
</dbReference>